<evidence type="ECO:0000256" key="3">
    <source>
        <dbReference type="ARBA" id="ARBA00022692"/>
    </source>
</evidence>
<dbReference type="InterPro" id="IPR031152">
    <property type="entry name" value="PLXDC"/>
</dbReference>
<evidence type="ECO:0000256" key="2">
    <source>
        <dbReference type="ARBA" id="ARBA00010297"/>
    </source>
</evidence>
<comment type="similarity">
    <text evidence="2">Belongs to the plexin family.</text>
</comment>
<organism evidence="7 8">
    <name type="scientific">Ranitomeya imitator</name>
    <name type="common">mimic poison frog</name>
    <dbReference type="NCBI Taxonomy" id="111125"/>
    <lineage>
        <taxon>Eukaryota</taxon>
        <taxon>Metazoa</taxon>
        <taxon>Chordata</taxon>
        <taxon>Craniata</taxon>
        <taxon>Vertebrata</taxon>
        <taxon>Euteleostomi</taxon>
        <taxon>Amphibia</taxon>
        <taxon>Batrachia</taxon>
        <taxon>Anura</taxon>
        <taxon>Neobatrachia</taxon>
        <taxon>Hyloidea</taxon>
        <taxon>Dendrobatidae</taxon>
        <taxon>Dendrobatinae</taxon>
        <taxon>Ranitomeya</taxon>
    </lineage>
</organism>
<dbReference type="Proteomes" id="UP001176940">
    <property type="component" value="Unassembled WGS sequence"/>
</dbReference>
<gene>
    <name evidence="7" type="ORF">RIMI_LOCUS16174705</name>
</gene>
<evidence type="ECO:0000256" key="5">
    <source>
        <dbReference type="ARBA" id="ARBA00022989"/>
    </source>
</evidence>
<sequence length="157" mass="18098">MNSDTDSRYLKHIGNRYRNSDSSSEDRRPHGRPHTGVGSGFMKPDFAKSRRLLNLADPIRSTLVYAMCIFVWKLGGCDIPVPVMEISSTNHPVKVGLSDAFVVVHKIQQIPNVRRRTIFEYHRVELEMSKIMNYSTVEMLPLPNFPHLIQVKRKIHK</sequence>
<name>A0ABN9M7U4_9NEOB</name>
<keyword evidence="3" id="KW-0812">Transmembrane</keyword>
<proteinExistence type="inferred from homology"/>
<feature type="region of interest" description="Disordered" evidence="6">
    <location>
        <begin position="1"/>
        <end position="42"/>
    </location>
</feature>
<keyword evidence="5" id="KW-0472">Membrane</keyword>
<comment type="caution">
    <text evidence="7">The sequence shown here is derived from an EMBL/GenBank/DDBJ whole genome shotgun (WGS) entry which is preliminary data.</text>
</comment>
<evidence type="ECO:0000256" key="4">
    <source>
        <dbReference type="ARBA" id="ARBA00022729"/>
    </source>
</evidence>
<evidence type="ECO:0000256" key="6">
    <source>
        <dbReference type="SAM" id="MobiDB-lite"/>
    </source>
</evidence>
<comment type="subcellular location">
    <subcellularLocation>
        <location evidence="1">Membrane</location>
        <topology evidence="1">Single-pass type I membrane protein</topology>
    </subcellularLocation>
</comment>
<accession>A0ABN9M7U4</accession>
<reference evidence="7" key="1">
    <citation type="submission" date="2023-07" db="EMBL/GenBank/DDBJ databases">
        <authorList>
            <person name="Stuckert A."/>
        </authorList>
    </citation>
    <scope>NUCLEOTIDE SEQUENCE</scope>
</reference>
<evidence type="ECO:0000313" key="8">
    <source>
        <dbReference type="Proteomes" id="UP001176940"/>
    </source>
</evidence>
<dbReference type="PANTHER" id="PTHR13055:SF11">
    <property type="entry name" value="PLEXIN DOMAIN-CONTAINING PROTEIN 2"/>
    <property type="match status" value="1"/>
</dbReference>
<evidence type="ECO:0000313" key="7">
    <source>
        <dbReference type="EMBL" id="CAJ0958065.1"/>
    </source>
</evidence>
<evidence type="ECO:0000256" key="1">
    <source>
        <dbReference type="ARBA" id="ARBA00004479"/>
    </source>
</evidence>
<protein>
    <submittedName>
        <fullName evidence="7">Uncharacterized protein</fullName>
    </submittedName>
</protein>
<keyword evidence="4" id="KW-0732">Signal</keyword>
<keyword evidence="8" id="KW-1185">Reference proteome</keyword>
<keyword evidence="5" id="KW-1133">Transmembrane helix</keyword>
<dbReference type="EMBL" id="CAUEEQ010044700">
    <property type="protein sequence ID" value="CAJ0958065.1"/>
    <property type="molecule type" value="Genomic_DNA"/>
</dbReference>
<dbReference type="PANTHER" id="PTHR13055">
    <property type="entry name" value="TUMOR ENDOTHELIAL MARKER 7 RELATED"/>
    <property type="match status" value="1"/>
</dbReference>